<evidence type="ECO:0000256" key="1">
    <source>
        <dbReference type="SAM" id="Phobius"/>
    </source>
</evidence>
<organism evidence="2 3">
    <name type="scientific">Galdieria partita</name>
    <dbReference type="NCBI Taxonomy" id="83374"/>
    <lineage>
        <taxon>Eukaryota</taxon>
        <taxon>Rhodophyta</taxon>
        <taxon>Bangiophyceae</taxon>
        <taxon>Galdieriales</taxon>
        <taxon>Galdieriaceae</taxon>
        <taxon>Galdieria</taxon>
    </lineage>
</organism>
<reference evidence="2" key="2">
    <citation type="submission" date="2022-01" db="EMBL/GenBank/DDBJ databases">
        <authorList>
            <person name="Hirooka S."/>
            <person name="Miyagishima S.Y."/>
        </authorList>
    </citation>
    <scope>NUCLEOTIDE SEQUENCE</scope>
    <source>
        <strain evidence="2">NBRC 102759</strain>
    </source>
</reference>
<proteinExistence type="predicted"/>
<reference evidence="2" key="1">
    <citation type="journal article" date="2022" name="Proc. Natl. Acad. Sci. U.S.A.">
        <title>Life cycle and functional genomics of the unicellular red alga Galdieria for elucidating algal and plant evolution and industrial use.</title>
        <authorList>
            <person name="Hirooka S."/>
            <person name="Itabashi T."/>
            <person name="Ichinose T.M."/>
            <person name="Onuma R."/>
            <person name="Fujiwara T."/>
            <person name="Yamashita S."/>
            <person name="Jong L.W."/>
            <person name="Tomita R."/>
            <person name="Iwane A.H."/>
            <person name="Miyagishima S.Y."/>
        </authorList>
    </citation>
    <scope>NUCLEOTIDE SEQUENCE</scope>
    <source>
        <strain evidence="2">NBRC 102759</strain>
    </source>
</reference>
<keyword evidence="1" id="KW-1133">Transmembrane helix</keyword>
<dbReference type="AlphaFoldDB" id="A0A9C7Q0R1"/>
<dbReference type="EMBL" id="BQMJ01000049">
    <property type="protein sequence ID" value="GJQ13955.1"/>
    <property type="molecule type" value="Genomic_DNA"/>
</dbReference>
<evidence type="ECO:0000313" key="3">
    <source>
        <dbReference type="Proteomes" id="UP001061958"/>
    </source>
</evidence>
<keyword evidence="1" id="KW-0812">Transmembrane</keyword>
<protein>
    <submittedName>
        <fullName evidence="2">Uncharacterized protein</fullName>
    </submittedName>
</protein>
<feature type="transmembrane region" description="Helical" evidence="1">
    <location>
        <begin position="6"/>
        <end position="25"/>
    </location>
</feature>
<gene>
    <name evidence="2" type="ORF">GpartN1_g5746.t1</name>
</gene>
<dbReference type="OrthoDB" id="10461137at2759"/>
<dbReference type="Proteomes" id="UP001061958">
    <property type="component" value="Unassembled WGS sequence"/>
</dbReference>
<feature type="transmembrane region" description="Helical" evidence="1">
    <location>
        <begin position="37"/>
        <end position="57"/>
    </location>
</feature>
<keyword evidence="3" id="KW-1185">Reference proteome</keyword>
<accession>A0A9C7Q0R1</accession>
<sequence>MAVPTWILPSHVTLLWFVVATYLLLFQLSNSFCYEYVVKIPLLLGGIYLSLMVFQAAQEQRRPSNPNKPNHQESTSIRQQHLDYRERLIALKEKELEKKWNQLERSLATKTQVLKTQPDKRNSHVESLPLLVNNCEWEELKNIKTLPKETMSFKESDTHGKERKTTKRKWFRRRFFLKKTV</sequence>
<evidence type="ECO:0000313" key="2">
    <source>
        <dbReference type="EMBL" id="GJQ13955.1"/>
    </source>
</evidence>
<keyword evidence="1" id="KW-0472">Membrane</keyword>
<name>A0A9C7Q0R1_9RHOD</name>
<comment type="caution">
    <text evidence="2">The sequence shown here is derived from an EMBL/GenBank/DDBJ whole genome shotgun (WGS) entry which is preliminary data.</text>
</comment>